<evidence type="ECO:0000256" key="1">
    <source>
        <dbReference type="ARBA" id="ARBA00004651"/>
    </source>
</evidence>
<evidence type="ECO:0000313" key="9">
    <source>
        <dbReference type="Proteomes" id="UP000001971"/>
    </source>
</evidence>
<reference evidence="8 9" key="1">
    <citation type="journal article" date="2006" name="J. Bacteriol.">
        <title>Complete genome sequence of Yersinia pestis strains Antiqua and Nepal516: evidence of gene reduction in an emerging pathogen.</title>
        <authorList>
            <person name="Chain P.S."/>
            <person name="Hu P."/>
            <person name="Malfatti S.A."/>
            <person name="Radnedge L."/>
            <person name="Larimer F."/>
            <person name="Vergez L.M."/>
            <person name="Worsham P."/>
            <person name="Chu M.C."/>
            <person name="Andersen G.L."/>
        </authorList>
    </citation>
    <scope>NUCLEOTIDE SEQUENCE [LARGE SCALE GENOMIC DNA]</scope>
    <source>
        <strain evidence="8 9">Antiqua</strain>
    </source>
</reference>
<feature type="transmembrane region" description="Helical" evidence="7">
    <location>
        <begin position="215"/>
        <end position="235"/>
    </location>
</feature>
<sequence>MRNSLLFILSETDDLYETDHMELLNSSYQLIALLFMLSVLPLLVVMGTAFLKLSVVFSLLRNALGVQQVPPNIAIYGLALVLTIFIMAPVGLDVQARLQNEELSNDIGALAHQIDQNALVPYRDFLQRNTDIEQVTFFNDIVQNKWPERYRDSVKPDSLLILMPAFTLSQLNEAFKIGLLLFLPFVAIDLIVSNILLAMGMMMVSPMTLSLPFKLLVFVLVDGWSLVLGQLVGSYL</sequence>
<proteinExistence type="inferred from homology"/>
<name>A0A0H2YC69_YERPA</name>
<dbReference type="KEGG" id="ypa:YPA_4012"/>
<dbReference type="PROSITE" id="PS01060">
    <property type="entry name" value="FLIP_1"/>
    <property type="match status" value="1"/>
</dbReference>
<keyword evidence="6 7" id="KW-0472">Membrane</keyword>
<dbReference type="GO" id="GO:0005886">
    <property type="term" value="C:plasma membrane"/>
    <property type="evidence" value="ECO:0007669"/>
    <property type="project" value="UniProtKB-SubCell"/>
</dbReference>
<keyword evidence="5 7" id="KW-1133">Transmembrane helix</keyword>
<dbReference type="SMR" id="A0A0H2YC69"/>
<dbReference type="AlphaFoldDB" id="A0A0H2YC69"/>
<gene>
    <name evidence="8" type="ordered locus">YPA_4012</name>
</gene>
<dbReference type="InterPro" id="IPR005838">
    <property type="entry name" value="T3SS_IM_P"/>
</dbReference>
<evidence type="ECO:0000313" key="8">
    <source>
        <dbReference type="EMBL" id="ABG15973.1"/>
    </source>
</evidence>
<comment type="subcellular location">
    <subcellularLocation>
        <location evidence="1">Cell membrane</location>
        <topology evidence="1">Multi-pass membrane protein</topology>
    </subcellularLocation>
</comment>
<organism evidence="8 9">
    <name type="scientific">Yersinia pestis bv. Antiqua (strain Antiqua)</name>
    <dbReference type="NCBI Taxonomy" id="360102"/>
    <lineage>
        <taxon>Bacteria</taxon>
        <taxon>Pseudomonadati</taxon>
        <taxon>Pseudomonadota</taxon>
        <taxon>Gammaproteobacteria</taxon>
        <taxon>Enterobacterales</taxon>
        <taxon>Yersiniaceae</taxon>
        <taxon>Yersinia</taxon>
    </lineage>
</organism>
<dbReference type="GO" id="GO:0009306">
    <property type="term" value="P:protein secretion"/>
    <property type="evidence" value="ECO:0007669"/>
    <property type="project" value="UniProtKB-UniRule"/>
</dbReference>
<dbReference type="PRINTS" id="PR01302">
    <property type="entry name" value="TYPE3IMPPROT"/>
</dbReference>
<accession>A0A0H2YC69</accession>
<comment type="similarity">
    <text evidence="2 7">Belongs to the FliP/MopC/SpaP family.</text>
</comment>
<evidence type="ECO:0000256" key="7">
    <source>
        <dbReference type="RuleBase" id="RU362070"/>
    </source>
</evidence>
<dbReference type="PANTHER" id="PTHR30587:SF3">
    <property type="entry name" value="VIRULENCE PROTEIN YSCR"/>
    <property type="match status" value="1"/>
</dbReference>
<feature type="transmembrane region" description="Helical" evidence="7">
    <location>
        <begin position="73"/>
        <end position="92"/>
    </location>
</feature>
<evidence type="ECO:0000256" key="5">
    <source>
        <dbReference type="ARBA" id="ARBA00022989"/>
    </source>
</evidence>
<dbReference type="Proteomes" id="UP000001971">
    <property type="component" value="Chromosome"/>
</dbReference>
<feature type="transmembrane region" description="Helical" evidence="7">
    <location>
        <begin position="179"/>
        <end position="203"/>
    </location>
</feature>
<dbReference type="PANTHER" id="PTHR30587">
    <property type="entry name" value="FLAGELLAR BIOSYNTHETIC PROTEIN FLIP"/>
    <property type="match status" value="1"/>
</dbReference>
<feature type="transmembrane region" description="Helical" evidence="7">
    <location>
        <begin position="30"/>
        <end position="53"/>
    </location>
</feature>
<dbReference type="EMBL" id="CP000308">
    <property type="protein sequence ID" value="ABG15973.1"/>
    <property type="molecule type" value="Genomic_DNA"/>
</dbReference>
<dbReference type="NCBIfam" id="TIGR01102">
    <property type="entry name" value="yscR"/>
    <property type="match status" value="1"/>
</dbReference>
<evidence type="ECO:0000256" key="4">
    <source>
        <dbReference type="ARBA" id="ARBA00022692"/>
    </source>
</evidence>
<keyword evidence="4 7" id="KW-0812">Transmembrane</keyword>
<dbReference type="NCBIfam" id="NF009438">
    <property type="entry name" value="PRK12797.1"/>
    <property type="match status" value="1"/>
</dbReference>
<dbReference type="PROSITE" id="PS01061">
    <property type="entry name" value="FLIP_2"/>
    <property type="match status" value="1"/>
</dbReference>
<protein>
    <submittedName>
        <fullName evidence="8">Putative type III secretion apparatus protein</fullName>
    </submittedName>
</protein>
<evidence type="ECO:0000256" key="2">
    <source>
        <dbReference type="ARBA" id="ARBA00006257"/>
    </source>
</evidence>
<evidence type="ECO:0000256" key="6">
    <source>
        <dbReference type="ARBA" id="ARBA00023136"/>
    </source>
</evidence>
<dbReference type="Pfam" id="PF00813">
    <property type="entry name" value="FliP"/>
    <property type="match status" value="1"/>
</dbReference>
<dbReference type="InterPro" id="IPR005773">
    <property type="entry name" value="T3SS_YscR-like"/>
</dbReference>
<evidence type="ECO:0000256" key="3">
    <source>
        <dbReference type="ARBA" id="ARBA00022475"/>
    </source>
</evidence>
<keyword evidence="3 7" id="KW-1003">Cell membrane</keyword>